<organism>
    <name type="scientific">Branchiostoma floridae</name>
    <name type="common">Florida lancelet</name>
    <name type="synonym">Amphioxus</name>
    <dbReference type="NCBI Taxonomy" id="7739"/>
    <lineage>
        <taxon>Eukaryota</taxon>
        <taxon>Metazoa</taxon>
        <taxon>Chordata</taxon>
        <taxon>Cephalochordata</taxon>
        <taxon>Leptocardii</taxon>
        <taxon>Amphioxiformes</taxon>
        <taxon>Branchiostomatidae</taxon>
        <taxon>Branchiostoma</taxon>
    </lineage>
</organism>
<evidence type="ECO:0000313" key="1">
    <source>
        <dbReference type="EMBL" id="EEN52252.1"/>
    </source>
</evidence>
<dbReference type="AlphaFoldDB" id="C3Z5Y9"/>
<reference evidence="1" key="1">
    <citation type="journal article" date="2008" name="Nature">
        <title>The amphioxus genome and the evolution of the chordate karyotype.</title>
        <authorList>
            <consortium name="US DOE Joint Genome Institute (JGI-PGF)"/>
            <person name="Putnam N.H."/>
            <person name="Butts T."/>
            <person name="Ferrier D.E.K."/>
            <person name="Furlong R.F."/>
            <person name="Hellsten U."/>
            <person name="Kawashima T."/>
            <person name="Robinson-Rechavi M."/>
            <person name="Shoguchi E."/>
            <person name="Terry A."/>
            <person name="Yu J.-K."/>
            <person name="Benito-Gutierrez E.L."/>
            <person name="Dubchak I."/>
            <person name="Garcia-Fernandez J."/>
            <person name="Gibson-Brown J.J."/>
            <person name="Grigoriev I.V."/>
            <person name="Horton A.C."/>
            <person name="de Jong P.J."/>
            <person name="Jurka J."/>
            <person name="Kapitonov V.V."/>
            <person name="Kohara Y."/>
            <person name="Kuroki Y."/>
            <person name="Lindquist E."/>
            <person name="Lucas S."/>
            <person name="Osoegawa K."/>
            <person name="Pennacchio L.A."/>
            <person name="Salamov A.A."/>
            <person name="Satou Y."/>
            <person name="Sauka-Spengler T."/>
            <person name="Schmutz J."/>
            <person name="Shin-I T."/>
            <person name="Toyoda A."/>
            <person name="Bronner-Fraser M."/>
            <person name="Fujiyama A."/>
            <person name="Holland L.Z."/>
            <person name="Holland P.W.H."/>
            <person name="Satoh N."/>
            <person name="Rokhsar D.S."/>
        </authorList>
    </citation>
    <scope>NUCLEOTIDE SEQUENCE [LARGE SCALE GENOMIC DNA]</scope>
    <source>
        <strain evidence="1">S238N-H82</strain>
        <tissue evidence="1">Testes</tissue>
    </source>
</reference>
<sequence length="230" mass="25348">MDFGQIDKLRTDPNVRFILTAGPDEEVTDFFGSTGAHFCIVLAFGNTRTAAIGKLADVLRLTVKKPEKLTYPISYETRSLREKRSSGGFMTATIDVLTDMATRLAIAIQGHTGGKSGGLDTTNGYQSSVTMEDYIYITMIYNYRHYTVPTRADVRLPSLVHKPIFIIVHAALSVYIDKLRTDPDVRFILTAGPDEEVTDFFGSTGAHFCIVLAFGNTRAAAIRKLADVLL</sequence>
<name>C3Z5Y9_BRAFL</name>
<proteinExistence type="predicted"/>
<gene>
    <name evidence="1" type="ORF">BRAFLDRAFT_66011</name>
</gene>
<protein>
    <submittedName>
        <fullName evidence="1">Uncharacterized protein</fullName>
    </submittedName>
</protein>
<accession>C3Z5Y9</accession>
<dbReference type="EMBL" id="GG666583">
    <property type="protein sequence ID" value="EEN52252.1"/>
    <property type="molecule type" value="Genomic_DNA"/>
</dbReference>
<dbReference type="InParanoid" id="C3Z5Y9"/>